<comment type="caution">
    <text evidence="3">The sequence shown here is derived from an EMBL/GenBank/DDBJ whole genome shotgun (WGS) entry which is preliminary data.</text>
</comment>
<evidence type="ECO:0000256" key="1">
    <source>
        <dbReference type="SAM" id="MobiDB-lite"/>
    </source>
</evidence>
<evidence type="ECO:0000259" key="2">
    <source>
        <dbReference type="Pfam" id="PF14291"/>
    </source>
</evidence>
<protein>
    <recommendedName>
        <fullName evidence="2">DUF4371 domain-containing protein</fullName>
    </recommendedName>
</protein>
<keyword evidence="4" id="KW-1185">Reference proteome</keyword>
<dbReference type="PANTHER" id="PTHR45913:SF5">
    <property type="entry name" value="GENERAL TRANSCRIPTION FACTOR II-I REPEAT DOMAIN-CONTAINING PROTEIN 2A-LIKE PROTEIN"/>
    <property type="match status" value="1"/>
</dbReference>
<dbReference type="InterPro" id="IPR012337">
    <property type="entry name" value="RNaseH-like_sf"/>
</dbReference>
<dbReference type="AlphaFoldDB" id="A0A8K0KVF1"/>
<proteinExistence type="predicted"/>
<accession>A0A8K0KVF1</accession>
<dbReference type="PANTHER" id="PTHR45913">
    <property type="entry name" value="EPM2A-INTERACTING PROTEIN 1"/>
    <property type="match status" value="1"/>
</dbReference>
<dbReference type="OrthoDB" id="8196265at2759"/>
<sequence>MQHCTKLFRKFPSRDTTERRITAINTSLEYNLKNDLKNCIAFSLALDESTDITDLPQLAVSIHFVSPDFVVKEELLDLVALQESTRDVDIKNALDSIMKTFDVPLNKLVSIATDGAPAMLGVLQLLRPALALFHARRPQRQPQLRLHQLLLRGRGACSRDGPRPQVTLPQQRRYRPRRPLGQRLPTHGRPPAVLVLAPGFRGGEGPLGPRVDRHPLSAAREGFPQPSGGSDDSHATAAPLNWTVFGETSRRNQTSPSSQGERKNRVQTLN</sequence>
<dbReference type="SUPFAM" id="SSF53098">
    <property type="entry name" value="Ribonuclease H-like"/>
    <property type="match status" value="1"/>
</dbReference>
<organism evidence="3 4">
    <name type="scientific">Ladona fulva</name>
    <name type="common">Scarce chaser dragonfly</name>
    <name type="synonym">Libellula fulva</name>
    <dbReference type="NCBI Taxonomy" id="123851"/>
    <lineage>
        <taxon>Eukaryota</taxon>
        <taxon>Metazoa</taxon>
        <taxon>Ecdysozoa</taxon>
        <taxon>Arthropoda</taxon>
        <taxon>Hexapoda</taxon>
        <taxon>Insecta</taxon>
        <taxon>Pterygota</taxon>
        <taxon>Palaeoptera</taxon>
        <taxon>Odonata</taxon>
        <taxon>Epiprocta</taxon>
        <taxon>Anisoptera</taxon>
        <taxon>Libelluloidea</taxon>
        <taxon>Libellulidae</taxon>
        <taxon>Ladona</taxon>
    </lineage>
</organism>
<dbReference type="EMBL" id="KZ309465">
    <property type="protein sequence ID" value="KAG8238888.1"/>
    <property type="molecule type" value="Genomic_DNA"/>
</dbReference>
<evidence type="ECO:0000313" key="4">
    <source>
        <dbReference type="Proteomes" id="UP000792457"/>
    </source>
</evidence>
<dbReference type="Proteomes" id="UP000792457">
    <property type="component" value="Unassembled WGS sequence"/>
</dbReference>
<dbReference type="InterPro" id="IPR025398">
    <property type="entry name" value="DUF4371"/>
</dbReference>
<feature type="region of interest" description="Disordered" evidence="1">
    <location>
        <begin position="155"/>
        <end position="270"/>
    </location>
</feature>
<name>A0A8K0KVF1_LADFU</name>
<reference evidence="3" key="2">
    <citation type="submission" date="2017-10" db="EMBL/GenBank/DDBJ databases">
        <title>Ladona fulva Genome sequencing and assembly.</title>
        <authorList>
            <person name="Murali S."/>
            <person name="Richards S."/>
            <person name="Bandaranaike D."/>
            <person name="Bellair M."/>
            <person name="Blankenburg K."/>
            <person name="Chao H."/>
            <person name="Dinh H."/>
            <person name="Doddapaneni H."/>
            <person name="Dugan-Rocha S."/>
            <person name="Elkadiri S."/>
            <person name="Gnanaolivu R."/>
            <person name="Hernandez B."/>
            <person name="Skinner E."/>
            <person name="Javaid M."/>
            <person name="Lee S."/>
            <person name="Li M."/>
            <person name="Ming W."/>
            <person name="Munidasa M."/>
            <person name="Muniz J."/>
            <person name="Nguyen L."/>
            <person name="Hughes D."/>
            <person name="Osuji N."/>
            <person name="Pu L.-L."/>
            <person name="Puazo M."/>
            <person name="Qu C."/>
            <person name="Quiroz J."/>
            <person name="Raj R."/>
            <person name="Weissenberger G."/>
            <person name="Xin Y."/>
            <person name="Zou X."/>
            <person name="Han Y."/>
            <person name="Worley K."/>
            <person name="Muzny D."/>
            <person name="Gibbs R."/>
        </authorList>
    </citation>
    <scope>NUCLEOTIDE SEQUENCE</scope>
    <source>
        <strain evidence="3">Sampled in the wild</strain>
    </source>
</reference>
<gene>
    <name evidence="3" type="ORF">J437_LFUL017605</name>
</gene>
<feature type="domain" description="DUF4371" evidence="2">
    <location>
        <begin position="41"/>
        <end position="121"/>
    </location>
</feature>
<evidence type="ECO:0000313" key="3">
    <source>
        <dbReference type="EMBL" id="KAG8238888.1"/>
    </source>
</evidence>
<reference evidence="3" key="1">
    <citation type="submission" date="2013-04" db="EMBL/GenBank/DDBJ databases">
        <authorList>
            <person name="Qu J."/>
            <person name="Murali S.C."/>
            <person name="Bandaranaike D."/>
            <person name="Bellair M."/>
            <person name="Blankenburg K."/>
            <person name="Chao H."/>
            <person name="Dinh H."/>
            <person name="Doddapaneni H."/>
            <person name="Downs B."/>
            <person name="Dugan-Rocha S."/>
            <person name="Elkadiri S."/>
            <person name="Gnanaolivu R.D."/>
            <person name="Hernandez B."/>
            <person name="Javaid M."/>
            <person name="Jayaseelan J.C."/>
            <person name="Lee S."/>
            <person name="Li M."/>
            <person name="Ming W."/>
            <person name="Munidasa M."/>
            <person name="Muniz J."/>
            <person name="Nguyen L."/>
            <person name="Ongeri F."/>
            <person name="Osuji N."/>
            <person name="Pu L.-L."/>
            <person name="Puazo M."/>
            <person name="Qu C."/>
            <person name="Quiroz J."/>
            <person name="Raj R."/>
            <person name="Weissenberger G."/>
            <person name="Xin Y."/>
            <person name="Zou X."/>
            <person name="Han Y."/>
            <person name="Richards S."/>
            <person name="Worley K."/>
            <person name="Muzny D."/>
            <person name="Gibbs R."/>
        </authorList>
    </citation>
    <scope>NUCLEOTIDE SEQUENCE</scope>
    <source>
        <strain evidence="3">Sampled in the wild</strain>
    </source>
</reference>
<dbReference type="Pfam" id="PF14291">
    <property type="entry name" value="DUF4371"/>
    <property type="match status" value="1"/>
</dbReference>